<gene>
    <name evidence="7" type="ORF">GCM10009104_07850</name>
</gene>
<keyword evidence="2 5" id="KW-0812">Transmembrane</keyword>
<evidence type="ECO:0000256" key="5">
    <source>
        <dbReference type="SAM" id="Phobius"/>
    </source>
</evidence>
<dbReference type="Pfam" id="PF13515">
    <property type="entry name" value="FUSC_2"/>
    <property type="match status" value="1"/>
</dbReference>
<feature type="transmembrane region" description="Helical" evidence="5">
    <location>
        <begin position="260"/>
        <end position="280"/>
    </location>
</feature>
<reference evidence="7 8" key="1">
    <citation type="journal article" date="2019" name="Int. J. Syst. Evol. Microbiol.">
        <title>The Global Catalogue of Microorganisms (GCM) 10K type strain sequencing project: providing services to taxonomists for standard genome sequencing and annotation.</title>
        <authorList>
            <consortium name="The Broad Institute Genomics Platform"/>
            <consortium name="The Broad Institute Genome Sequencing Center for Infectious Disease"/>
            <person name="Wu L."/>
            <person name="Ma J."/>
        </authorList>
    </citation>
    <scope>NUCLEOTIDE SEQUENCE [LARGE SCALE GENOMIC DNA]</scope>
    <source>
        <strain evidence="7 8">JCM 15134</strain>
    </source>
</reference>
<dbReference type="RefSeq" id="WP_343802599.1">
    <property type="nucleotide sequence ID" value="NZ_BAAAET010000001.1"/>
</dbReference>
<evidence type="ECO:0000256" key="3">
    <source>
        <dbReference type="ARBA" id="ARBA00022989"/>
    </source>
</evidence>
<evidence type="ECO:0000256" key="4">
    <source>
        <dbReference type="ARBA" id="ARBA00023136"/>
    </source>
</evidence>
<proteinExistence type="predicted"/>
<feature type="domain" description="Integral membrane bound transporter" evidence="6">
    <location>
        <begin position="199"/>
        <end position="331"/>
    </location>
</feature>
<dbReference type="Pfam" id="PF11168">
    <property type="entry name" value="DUF2955"/>
    <property type="match status" value="1"/>
</dbReference>
<evidence type="ECO:0000313" key="8">
    <source>
        <dbReference type="Proteomes" id="UP001499915"/>
    </source>
</evidence>
<comment type="subcellular location">
    <subcellularLocation>
        <location evidence="1">Membrane</location>
        <topology evidence="1">Multi-pass membrane protein</topology>
    </subcellularLocation>
</comment>
<organism evidence="7 8">
    <name type="scientific">Marinobacterium maritimum</name>
    <dbReference type="NCBI Taxonomy" id="500162"/>
    <lineage>
        <taxon>Bacteria</taxon>
        <taxon>Pseudomonadati</taxon>
        <taxon>Pseudomonadota</taxon>
        <taxon>Gammaproteobacteria</taxon>
        <taxon>Oceanospirillales</taxon>
        <taxon>Oceanospirillaceae</taxon>
        <taxon>Marinobacterium</taxon>
    </lineage>
</organism>
<sequence>MRKFRPILIAGKTTMNGNDLRQCLRMALGGTLGFLLCKLMNWNYGAFFTVMPIFLLGMVPRLVPHVIRQYLGAVLLVVPVILLVQGIFGDKPVPMTLLMMALFALLFREMSRGVNLLFGALGVVSLSMMLNFASYPGANVSDIIASFLMSTATTLLICNLMHILLPDVEPRAPRPACTKTASSRRHEVILATTVATLSFVTFQVFDLPTSLSAQIASLLVVFPMSWRGAIPSAWNRTLGTLVGCNAGLVIQFVLMTHFDVLPFITMGLWISLLVFGRYHMLEGGPSGAGFAAVTTMAILFGQYVTPERDLFFSDLYRFSSLAVAVLISLMVVFVMDRLLNRFESTRWEAPA</sequence>
<feature type="transmembrane region" description="Helical" evidence="5">
    <location>
        <begin position="116"/>
        <end position="137"/>
    </location>
</feature>
<evidence type="ECO:0000256" key="1">
    <source>
        <dbReference type="ARBA" id="ARBA00004141"/>
    </source>
</evidence>
<keyword evidence="8" id="KW-1185">Reference proteome</keyword>
<feature type="transmembrane region" description="Helical" evidence="5">
    <location>
        <begin position="186"/>
        <end position="205"/>
    </location>
</feature>
<feature type="transmembrane region" description="Helical" evidence="5">
    <location>
        <begin position="70"/>
        <end position="87"/>
    </location>
</feature>
<accession>A0ABN1I3R5</accession>
<dbReference type="PIRSF" id="PIRSF029594">
    <property type="entry name" value="UCP029594"/>
    <property type="match status" value="1"/>
</dbReference>
<feature type="transmembrane region" description="Helical" evidence="5">
    <location>
        <begin position="42"/>
        <end position="63"/>
    </location>
</feature>
<evidence type="ECO:0000259" key="6">
    <source>
        <dbReference type="Pfam" id="PF13515"/>
    </source>
</evidence>
<name>A0ABN1I3R5_9GAMM</name>
<dbReference type="Proteomes" id="UP001499915">
    <property type="component" value="Unassembled WGS sequence"/>
</dbReference>
<feature type="transmembrane region" description="Helical" evidence="5">
    <location>
        <begin position="143"/>
        <end position="165"/>
    </location>
</feature>
<keyword evidence="3 5" id="KW-1133">Transmembrane helix</keyword>
<dbReference type="InterPro" id="IPR049453">
    <property type="entry name" value="Memb_transporter_dom"/>
</dbReference>
<feature type="transmembrane region" description="Helical" evidence="5">
    <location>
        <begin position="93"/>
        <end position="109"/>
    </location>
</feature>
<keyword evidence="4 5" id="KW-0472">Membrane</keyword>
<feature type="transmembrane region" description="Helical" evidence="5">
    <location>
        <begin position="287"/>
        <end position="304"/>
    </location>
</feature>
<dbReference type="InterPro" id="IPR016926">
    <property type="entry name" value="UCP029594"/>
</dbReference>
<protein>
    <submittedName>
        <fullName evidence="7">DUF2955 domain-containing protein</fullName>
    </submittedName>
</protein>
<feature type="transmembrane region" description="Helical" evidence="5">
    <location>
        <begin position="316"/>
        <end position="335"/>
    </location>
</feature>
<comment type="caution">
    <text evidence="7">The sequence shown here is derived from an EMBL/GenBank/DDBJ whole genome shotgun (WGS) entry which is preliminary data.</text>
</comment>
<evidence type="ECO:0000256" key="2">
    <source>
        <dbReference type="ARBA" id="ARBA00022692"/>
    </source>
</evidence>
<dbReference type="InterPro" id="IPR022604">
    <property type="entry name" value="DUF2955"/>
</dbReference>
<dbReference type="EMBL" id="BAAAET010000001">
    <property type="protein sequence ID" value="GAA0684830.1"/>
    <property type="molecule type" value="Genomic_DNA"/>
</dbReference>
<evidence type="ECO:0000313" key="7">
    <source>
        <dbReference type="EMBL" id="GAA0684830.1"/>
    </source>
</evidence>